<evidence type="ECO:0000256" key="1">
    <source>
        <dbReference type="ARBA" id="ARBA00022630"/>
    </source>
</evidence>
<evidence type="ECO:0000313" key="9">
    <source>
        <dbReference type="EMBL" id="GLK68935.1"/>
    </source>
</evidence>
<feature type="binding site" evidence="6">
    <location>
        <position position="55"/>
    </location>
    <ligand>
        <name>FMN</name>
        <dbReference type="ChEBI" id="CHEBI:58210"/>
    </ligand>
</feature>
<proteinExistence type="inferred from homology"/>
<evidence type="ECO:0000259" key="8">
    <source>
        <dbReference type="Pfam" id="PF00296"/>
    </source>
</evidence>
<name>A0A9W6MWJ8_9HYPH</name>
<gene>
    <name evidence="9" type="primary">ssuD_2</name>
    <name evidence="9" type="ORF">GCM10008179_25730</name>
</gene>
<evidence type="ECO:0000256" key="7">
    <source>
        <dbReference type="SAM" id="MobiDB-lite"/>
    </source>
</evidence>
<sequence>MANMVLATLVQGTGAHPASWLRTGSTVDASLDIDFYIDAARICEQGKFDLFFIADTPGVRTDNLQAWSKYPFYTNVYEPLTLLSAIAGATKQIGLGGTVSTSFFEPYNVARMFVSLDHLSHGRAAWNVVTSADDYAARNFGLDRLPPHDQRYERAKEFVHVVKQLWDSWEDDAFVHDRASGLYFDPAKMHVVDHQGKHFSVNGALNIARAPQGHPVIIQAGASDAGKEFAAETAEIVFASDVTFDKAKLFYDDLKGRLPKYGRAAGDLKILAGMAPVVGATAEEAEAKFQDLQRLIHPDVARMRVGRDLEVDLSGLPMDEPIPLELIPEKANFHQAYFNQIVAMIRSGMTLREISLEYERGIATVRGTPQQIADHMEEWFAGGVCDGFMFIFYTMPGLLRDFVEMVVPELQRRGLVQIDYSGDTMRERLGLSRPAHPHAAPAAGRAAVPALATSD</sequence>
<dbReference type="Proteomes" id="UP001143372">
    <property type="component" value="Unassembled WGS sequence"/>
</dbReference>
<feature type="binding site" evidence="6">
    <location>
        <position position="148"/>
    </location>
    <ligand>
        <name>FMN</name>
        <dbReference type="ChEBI" id="CHEBI:58210"/>
    </ligand>
</feature>
<reference evidence="9" key="2">
    <citation type="submission" date="2023-01" db="EMBL/GenBank/DDBJ databases">
        <authorList>
            <person name="Sun Q."/>
            <person name="Evtushenko L."/>
        </authorList>
    </citation>
    <scope>NUCLEOTIDE SEQUENCE</scope>
    <source>
        <strain evidence="9">VKM B-2347</strain>
    </source>
</reference>
<feature type="domain" description="Luciferase-like" evidence="8">
    <location>
        <begin position="28"/>
        <end position="384"/>
    </location>
</feature>
<dbReference type="PANTHER" id="PTHR30011">
    <property type="entry name" value="ALKANESULFONATE MONOOXYGENASE-RELATED"/>
    <property type="match status" value="1"/>
</dbReference>
<evidence type="ECO:0000313" key="10">
    <source>
        <dbReference type="Proteomes" id="UP001143372"/>
    </source>
</evidence>
<dbReference type="InterPro" id="IPR016215">
    <property type="entry name" value="NTA_MOA"/>
</dbReference>
<dbReference type="RefSeq" id="WP_271169149.1">
    <property type="nucleotide sequence ID" value="NZ_BSFI01000008.1"/>
</dbReference>
<feature type="binding site" evidence="6">
    <location>
        <position position="98"/>
    </location>
    <ligand>
        <name>FMN</name>
        <dbReference type="ChEBI" id="CHEBI:58210"/>
    </ligand>
</feature>
<accession>A0A9W6MWJ8</accession>
<dbReference type="AlphaFoldDB" id="A0A9W6MWJ8"/>
<organism evidence="9 10">
    <name type="scientific">Hansschlegelia plantiphila</name>
    <dbReference type="NCBI Taxonomy" id="374655"/>
    <lineage>
        <taxon>Bacteria</taxon>
        <taxon>Pseudomonadati</taxon>
        <taxon>Pseudomonadota</taxon>
        <taxon>Alphaproteobacteria</taxon>
        <taxon>Hyphomicrobiales</taxon>
        <taxon>Methylopilaceae</taxon>
        <taxon>Hansschlegelia</taxon>
    </lineage>
</organism>
<feature type="binding site" evidence="6">
    <location>
        <position position="223"/>
    </location>
    <ligand>
        <name>FMN</name>
        <dbReference type="ChEBI" id="CHEBI:58210"/>
    </ligand>
</feature>
<comment type="similarity">
    <text evidence="5">Belongs to the NtaA/SnaA/DszA monooxygenase family.</text>
</comment>
<dbReference type="Gene3D" id="3.20.20.30">
    <property type="entry name" value="Luciferase-like domain"/>
    <property type="match status" value="1"/>
</dbReference>
<dbReference type="InterPro" id="IPR051260">
    <property type="entry name" value="Diverse_substr_monoxygenases"/>
</dbReference>
<dbReference type="SUPFAM" id="SSF51679">
    <property type="entry name" value="Bacterial luciferase-like"/>
    <property type="match status" value="1"/>
</dbReference>
<keyword evidence="4 9" id="KW-0503">Monooxygenase</keyword>
<feature type="compositionally biased region" description="Low complexity" evidence="7">
    <location>
        <begin position="437"/>
        <end position="455"/>
    </location>
</feature>
<dbReference type="Pfam" id="PF00296">
    <property type="entry name" value="Bac_luciferase"/>
    <property type="match status" value="1"/>
</dbReference>
<dbReference type="PIRSF" id="PIRSF000337">
    <property type="entry name" value="NTA_MOA"/>
    <property type="match status" value="1"/>
</dbReference>
<feature type="binding site" evidence="6">
    <location>
        <position position="152"/>
    </location>
    <ligand>
        <name>FMN</name>
        <dbReference type="ChEBI" id="CHEBI:58210"/>
    </ligand>
</feature>
<comment type="caution">
    <text evidence="9">The sequence shown here is derived from an EMBL/GenBank/DDBJ whole genome shotgun (WGS) entry which is preliminary data.</text>
</comment>
<dbReference type="PANTHER" id="PTHR30011:SF16">
    <property type="entry name" value="C2H2 FINGER DOMAIN TRANSCRIPTION FACTOR (EUROFUNG)-RELATED"/>
    <property type="match status" value="1"/>
</dbReference>
<dbReference type="InterPro" id="IPR011251">
    <property type="entry name" value="Luciferase-like_dom"/>
</dbReference>
<keyword evidence="1 6" id="KW-0285">Flavoprotein</keyword>
<dbReference type="GO" id="GO:0016705">
    <property type="term" value="F:oxidoreductase activity, acting on paired donors, with incorporation or reduction of molecular oxygen"/>
    <property type="evidence" value="ECO:0007669"/>
    <property type="project" value="InterPro"/>
</dbReference>
<evidence type="ECO:0000256" key="2">
    <source>
        <dbReference type="ARBA" id="ARBA00022643"/>
    </source>
</evidence>
<dbReference type="GO" id="GO:0004497">
    <property type="term" value="F:monooxygenase activity"/>
    <property type="evidence" value="ECO:0007669"/>
    <property type="project" value="UniProtKB-KW"/>
</dbReference>
<keyword evidence="2 6" id="KW-0288">FMN</keyword>
<dbReference type="NCBIfam" id="TIGR03860">
    <property type="entry name" value="FMN_nitrolo"/>
    <property type="match status" value="1"/>
</dbReference>
<dbReference type="InterPro" id="IPR036661">
    <property type="entry name" value="Luciferase-like_sf"/>
</dbReference>
<evidence type="ECO:0000256" key="6">
    <source>
        <dbReference type="PIRSR" id="PIRSR000337-1"/>
    </source>
</evidence>
<keyword evidence="10" id="KW-1185">Reference proteome</keyword>
<keyword evidence="3" id="KW-0560">Oxidoreductase</keyword>
<protein>
    <submittedName>
        <fullName evidence="9">Monooxygenase</fullName>
    </submittedName>
</protein>
<evidence type="ECO:0000256" key="5">
    <source>
        <dbReference type="ARBA" id="ARBA00033748"/>
    </source>
</evidence>
<evidence type="ECO:0000256" key="3">
    <source>
        <dbReference type="ARBA" id="ARBA00023002"/>
    </source>
</evidence>
<reference evidence="9" key="1">
    <citation type="journal article" date="2014" name="Int. J. Syst. Evol. Microbiol.">
        <title>Complete genome sequence of Corynebacterium casei LMG S-19264T (=DSM 44701T), isolated from a smear-ripened cheese.</title>
        <authorList>
            <consortium name="US DOE Joint Genome Institute (JGI-PGF)"/>
            <person name="Walter F."/>
            <person name="Albersmeier A."/>
            <person name="Kalinowski J."/>
            <person name="Ruckert C."/>
        </authorList>
    </citation>
    <scope>NUCLEOTIDE SEQUENCE</scope>
    <source>
        <strain evidence="9">VKM B-2347</strain>
    </source>
</reference>
<feature type="region of interest" description="Disordered" evidence="7">
    <location>
        <begin position="432"/>
        <end position="455"/>
    </location>
</feature>
<dbReference type="EMBL" id="BSFI01000008">
    <property type="protein sequence ID" value="GLK68935.1"/>
    <property type="molecule type" value="Genomic_DNA"/>
</dbReference>
<dbReference type="CDD" id="cd01095">
    <property type="entry name" value="Nitrilotriacetate_monoxgenase"/>
    <property type="match status" value="1"/>
</dbReference>
<evidence type="ECO:0000256" key="4">
    <source>
        <dbReference type="ARBA" id="ARBA00023033"/>
    </source>
</evidence>